<dbReference type="AlphaFoldDB" id="A0A951UNY4"/>
<gene>
    <name evidence="1" type="ORF">KME15_19935</name>
</gene>
<name>A0A951UNY4_9CYAN</name>
<reference evidence="1" key="1">
    <citation type="submission" date="2021-05" db="EMBL/GenBank/DDBJ databases">
        <authorList>
            <person name="Pietrasiak N."/>
            <person name="Ward R."/>
            <person name="Stajich J.E."/>
            <person name="Kurbessoian T."/>
        </authorList>
    </citation>
    <scope>NUCLEOTIDE SEQUENCE</scope>
    <source>
        <strain evidence="1">UHER 2000/2452</strain>
    </source>
</reference>
<organism evidence="1 2">
    <name type="scientific">Drouetiella hepatica Uher 2000/2452</name>
    <dbReference type="NCBI Taxonomy" id="904376"/>
    <lineage>
        <taxon>Bacteria</taxon>
        <taxon>Bacillati</taxon>
        <taxon>Cyanobacteriota</taxon>
        <taxon>Cyanophyceae</taxon>
        <taxon>Oculatellales</taxon>
        <taxon>Oculatellaceae</taxon>
        <taxon>Drouetiella</taxon>
    </lineage>
</organism>
<evidence type="ECO:0000313" key="1">
    <source>
        <dbReference type="EMBL" id="MBW4660952.1"/>
    </source>
</evidence>
<evidence type="ECO:0000313" key="2">
    <source>
        <dbReference type="Proteomes" id="UP000757435"/>
    </source>
</evidence>
<comment type="caution">
    <text evidence="1">The sequence shown here is derived from an EMBL/GenBank/DDBJ whole genome shotgun (WGS) entry which is preliminary data.</text>
</comment>
<sequence length="272" mass="29136">MANAILGFRTINKCFLHRYVFEGSPAVLTPKPISLLIPPSMAEIDPGITIVDIDGRTANGAMQSALTYKDKIMPKLKLSFDVGGPELEQMIHGQVVKSYTNVVSAVLFEFEATTQTFAAREPGEHGYQVTAQTDGANSMVYYTDPLTKLSVALTVVAANPIGNQIVIGEHLALTVSPELAATGYPISGRVNAVVPSATAMSNKQMGLVGVFLTGIYHDQTVKTFSARYCSLDFGSQLSADGKRSVNLRILPDANCRSGLGWDVEDVPLQLVA</sequence>
<dbReference type="EMBL" id="JAHHHD010000028">
    <property type="protein sequence ID" value="MBW4660952.1"/>
    <property type="molecule type" value="Genomic_DNA"/>
</dbReference>
<proteinExistence type="predicted"/>
<reference evidence="1" key="2">
    <citation type="journal article" date="2022" name="Microbiol. Resour. Announc.">
        <title>Metagenome Sequencing to Explore Phylogenomics of Terrestrial Cyanobacteria.</title>
        <authorList>
            <person name="Ward R.D."/>
            <person name="Stajich J.E."/>
            <person name="Johansen J.R."/>
            <person name="Huntemann M."/>
            <person name="Clum A."/>
            <person name="Foster B."/>
            <person name="Foster B."/>
            <person name="Roux S."/>
            <person name="Palaniappan K."/>
            <person name="Varghese N."/>
            <person name="Mukherjee S."/>
            <person name="Reddy T.B.K."/>
            <person name="Daum C."/>
            <person name="Copeland A."/>
            <person name="Chen I.A."/>
            <person name="Ivanova N.N."/>
            <person name="Kyrpides N.C."/>
            <person name="Shapiro N."/>
            <person name="Eloe-Fadrosh E.A."/>
            <person name="Pietrasiak N."/>
        </authorList>
    </citation>
    <scope>NUCLEOTIDE SEQUENCE</scope>
    <source>
        <strain evidence="1">UHER 2000/2452</strain>
    </source>
</reference>
<dbReference type="Proteomes" id="UP000757435">
    <property type="component" value="Unassembled WGS sequence"/>
</dbReference>
<accession>A0A951UNY4</accession>
<protein>
    <submittedName>
        <fullName evidence="1">Uncharacterized protein</fullName>
    </submittedName>
</protein>